<dbReference type="Proteomes" id="UP000245207">
    <property type="component" value="Unassembled WGS sequence"/>
</dbReference>
<keyword evidence="12" id="KW-1185">Reference proteome</keyword>
<dbReference type="InterPro" id="IPR003593">
    <property type="entry name" value="AAA+_ATPase"/>
</dbReference>
<dbReference type="Pfam" id="PF00004">
    <property type="entry name" value="AAA"/>
    <property type="match status" value="4"/>
</dbReference>
<dbReference type="InterPro" id="IPR027417">
    <property type="entry name" value="P-loop_NTPase"/>
</dbReference>
<reference evidence="11 12" key="1">
    <citation type="journal article" date="2018" name="Mol. Plant">
        <title>The genome of Artemisia annua provides insight into the evolution of Asteraceae family and artemisinin biosynthesis.</title>
        <authorList>
            <person name="Shen Q."/>
            <person name="Zhang L."/>
            <person name="Liao Z."/>
            <person name="Wang S."/>
            <person name="Yan T."/>
            <person name="Shi P."/>
            <person name="Liu M."/>
            <person name="Fu X."/>
            <person name="Pan Q."/>
            <person name="Wang Y."/>
            <person name="Lv Z."/>
            <person name="Lu X."/>
            <person name="Zhang F."/>
            <person name="Jiang W."/>
            <person name="Ma Y."/>
            <person name="Chen M."/>
            <person name="Hao X."/>
            <person name="Li L."/>
            <person name="Tang Y."/>
            <person name="Lv G."/>
            <person name="Zhou Y."/>
            <person name="Sun X."/>
            <person name="Brodelius P.E."/>
            <person name="Rose J.K.C."/>
            <person name="Tang K."/>
        </authorList>
    </citation>
    <scope>NUCLEOTIDE SEQUENCE [LARGE SCALE GENOMIC DNA]</scope>
    <source>
        <strain evidence="12">cv. Huhao1</strain>
        <tissue evidence="11">Leaf</tissue>
    </source>
</reference>
<dbReference type="PANTHER" id="PTHR23070">
    <property type="entry name" value="BCS1 AAA-TYPE ATPASE"/>
    <property type="match status" value="1"/>
</dbReference>
<keyword evidence="5" id="KW-0067">ATP-binding</keyword>
<dbReference type="GO" id="GO:0006950">
    <property type="term" value="P:response to stress"/>
    <property type="evidence" value="ECO:0007669"/>
    <property type="project" value="UniProtKB-ARBA"/>
</dbReference>
<evidence type="ECO:0000259" key="10">
    <source>
        <dbReference type="SMART" id="SM00382"/>
    </source>
</evidence>
<protein>
    <submittedName>
        <fullName evidence="11">AAA+ ATPase domain-containing protein</fullName>
    </submittedName>
</protein>
<feature type="region of interest" description="Disordered" evidence="8">
    <location>
        <begin position="723"/>
        <end position="758"/>
    </location>
</feature>
<comment type="caution">
    <text evidence="11">The sequence shown here is derived from an EMBL/GenBank/DDBJ whole genome shotgun (WGS) entry which is preliminary data.</text>
</comment>
<dbReference type="InterPro" id="IPR025753">
    <property type="entry name" value="AAA_N_dom"/>
</dbReference>
<evidence type="ECO:0000313" key="11">
    <source>
        <dbReference type="EMBL" id="PWA66492.1"/>
    </source>
</evidence>
<dbReference type="OrthoDB" id="10251412at2759"/>
<dbReference type="Pfam" id="PF14363">
    <property type="entry name" value="AAA_assoc"/>
    <property type="match status" value="2"/>
</dbReference>
<organism evidence="11 12">
    <name type="scientific">Artemisia annua</name>
    <name type="common">Sweet wormwood</name>
    <dbReference type="NCBI Taxonomy" id="35608"/>
    <lineage>
        <taxon>Eukaryota</taxon>
        <taxon>Viridiplantae</taxon>
        <taxon>Streptophyta</taxon>
        <taxon>Embryophyta</taxon>
        <taxon>Tracheophyta</taxon>
        <taxon>Spermatophyta</taxon>
        <taxon>Magnoliopsida</taxon>
        <taxon>eudicotyledons</taxon>
        <taxon>Gunneridae</taxon>
        <taxon>Pentapetalae</taxon>
        <taxon>asterids</taxon>
        <taxon>campanulids</taxon>
        <taxon>Asterales</taxon>
        <taxon>Asteraceae</taxon>
        <taxon>Asteroideae</taxon>
        <taxon>Anthemideae</taxon>
        <taxon>Artemisiinae</taxon>
        <taxon>Artemisia</taxon>
    </lineage>
</organism>
<keyword evidence="9" id="KW-0472">Membrane</keyword>
<dbReference type="STRING" id="35608.A0A2U1MYZ9"/>
<feature type="compositionally biased region" description="Basic and acidic residues" evidence="8">
    <location>
        <begin position="739"/>
        <end position="758"/>
    </location>
</feature>
<dbReference type="AlphaFoldDB" id="A0A2U1MYZ9"/>
<dbReference type="GO" id="GO:0005524">
    <property type="term" value="F:ATP binding"/>
    <property type="evidence" value="ECO:0007669"/>
    <property type="project" value="UniProtKB-KW"/>
</dbReference>
<comment type="cofactor">
    <cofactor evidence="1">
        <name>Mg(2+)</name>
        <dbReference type="ChEBI" id="CHEBI:18420"/>
    </cofactor>
</comment>
<dbReference type="Gene3D" id="3.40.50.300">
    <property type="entry name" value="P-loop containing nucleotide triphosphate hydrolases"/>
    <property type="match status" value="2"/>
</dbReference>
<evidence type="ECO:0000256" key="9">
    <source>
        <dbReference type="SAM" id="Phobius"/>
    </source>
</evidence>
<evidence type="ECO:0000256" key="6">
    <source>
        <dbReference type="ARBA" id="ARBA00022842"/>
    </source>
</evidence>
<dbReference type="CDD" id="cd19510">
    <property type="entry name" value="RecA-like_BCS1"/>
    <property type="match status" value="2"/>
</dbReference>
<feature type="region of interest" description="Disordered" evidence="8">
    <location>
        <begin position="893"/>
        <end position="925"/>
    </location>
</feature>
<name>A0A2U1MYZ9_ARTAN</name>
<evidence type="ECO:0000256" key="4">
    <source>
        <dbReference type="ARBA" id="ARBA00022801"/>
    </source>
</evidence>
<evidence type="ECO:0000313" key="12">
    <source>
        <dbReference type="Proteomes" id="UP000245207"/>
    </source>
</evidence>
<dbReference type="InterPro" id="IPR050747">
    <property type="entry name" value="Mitochondrial_chaperone_BCS1"/>
</dbReference>
<dbReference type="InterPro" id="IPR003959">
    <property type="entry name" value="ATPase_AAA_core"/>
</dbReference>
<feature type="domain" description="AAA+ ATPase" evidence="10">
    <location>
        <begin position="654"/>
        <end position="813"/>
    </location>
</feature>
<accession>A0A2U1MYZ9</accession>
<evidence type="ECO:0000256" key="8">
    <source>
        <dbReference type="SAM" id="MobiDB-lite"/>
    </source>
</evidence>
<keyword evidence="4" id="KW-0378">Hydrolase</keyword>
<dbReference type="EMBL" id="PKPP01004014">
    <property type="protein sequence ID" value="PWA66492.1"/>
    <property type="molecule type" value="Genomic_DNA"/>
</dbReference>
<gene>
    <name evidence="11" type="ORF">CTI12_AA326720</name>
</gene>
<evidence type="ECO:0000256" key="7">
    <source>
        <dbReference type="ARBA" id="ARBA00049360"/>
    </source>
</evidence>
<dbReference type="SMART" id="SM00382">
    <property type="entry name" value="AAA"/>
    <property type="match status" value="2"/>
</dbReference>
<dbReference type="Gene3D" id="6.10.280.40">
    <property type="match status" value="2"/>
</dbReference>
<dbReference type="FunFam" id="3.40.50.300:FF:001122">
    <property type="entry name" value="AAA-ATPase ASD, mitochondrial"/>
    <property type="match status" value="1"/>
</dbReference>
<dbReference type="InterPro" id="IPR003960">
    <property type="entry name" value="ATPase_AAA_CS"/>
</dbReference>
<feature type="compositionally biased region" description="Basic and acidic residues" evidence="8">
    <location>
        <begin position="893"/>
        <end position="913"/>
    </location>
</feature>
<proteinExistence type="inferred from homology"/>
<evidence type="ECO:0000256" key="2">
    <source>
        <dbReference type="ARBA" id="ARBA00007448"/>
    </source>
</evidence>
<dbReference type="InterPro" id="IPR058017">
    <property type="entry name" value="At3g28540-like_C"/>
</dbReference>
<dbReference type="PROSITE" id="PS00674">
    <property type="entry name" value="AAA"/>
    <property type="match status" value="2"/>
</dbReference>
<keyword evidence="6" id="KW-0460">Magnesium</keyword>
<evidence type="ECO:0000256" key="3">
    <source>
        <dbReference type="ARBA" id="ARBA00022741"/>
    </source>
</evidence>
<dbReference type="Pfam" id="PF25568">
    <property type="entry name" value="AAA_lid_At3g28540"/>
    <property type="match status" value="2"/>
</dbReference>
<evidence type="ECO:0000256" key="1">
    <source>
        <dbReference type="ARBA" id="ARBA00001946"/>
    </source>
</evidence>
<keyword evidence="9" id="KW-1133">Transmembrane helix</keyword>
<keyword evidence="3" id="KW-0547">Nucleotide-binding</keyword>
<sequence>MKYKSTGDMLTQFGSILASVMFVLAIVQRYFPHDLSNMFSKYSKRFLTPFYPYIQIKFNEFTGDRFRHSEAYSIIETYLGETTSMEAKRLKGDIIKNNAQVVSLSMDDHEEVSDVFNGVKVYWSSGKNIIRTQSVSMHPTSDERRYYRLTFHKRHRELIVGSYLEHVIKSGKEIKIKNRLKKLYTNNGSHWTQVVFEHPATFQTLAMDPQKKQEIIEDLTTFSKAEDFYTRIGRAWKRGYLLYGPPGTGKSTMIAAMANFLGYDIYDLELTAVSDNTELRKLLIETSSKSIIVIEDIDCSVDLTSQRKSNEKEEEEESDQTKRKDSGLIKKPTRSTDRTPTSKVTLSGLLNFIDGLWSACKGERLIVFTTNHVDKLDPALIRRGRMDKHIELGYCCFEAFKVLANNYLYLESHVLFDTIRVMLEETDMTPADVAENLMPKTSPVDPEINADTRNLFGKYTRRLLAPFYPYIEIKFDEFTGDRFRSSDAYSIIKTYLRSTTSMKAKRLKGDLTQSNSHIVSLSMDDFEEVVDDFNGVKVYWASGKKTITTQSISLRPTLADERRYYRLSFHKRHRELIVGSYLEHVIKSGKKIKSKNRSRKLFTNNSSSWTRIVFDHPATFQTLAMDPEKKQDIIDDLTTFCQAEEFYTRIGRAWKRGYLLYGPPGTGKSTMIAAMANFLGYHIYDLELTAVSNNTDLRKLLIETSSKSIIVIEDIDCSVDLTSQRKTGENEGEDSGQTNERETGSNKKTTRSSDKTPESKVTLSGLLNFIDGLWSACKGERLIVFTTNHVDKLDRALIRSGRMDKHIELGYCSFEAFKVLANNYLYLESHVLFDKIRLMLEEVDMTPADVAENLMPKTSPGDPEGCLSSLIRALEAAKLKKIENGEEKKKVEITKSTKEKKNNSVDEENKVLKGVENGSHVEGTK</sequence>
<evidence type="ECO:0000256" key="5">
    <source>
        <dbReference type="ARBA" id="ARBA00022840"/>
    </source>
</evidence>
<keyword evidence="9" id="KW-0812">Transmembrane</keyword>
<feature type="region of interest" description="Disordered" evidence="8">
    <location>
        <begin position="305"/>
        <end position="341"/>
    </location>
</feature>
<comment type="catalytic activity">
    <reaction evidence="7">
        <text>ATP + H2O = ADP + phosphate + H(+)</text>
        <dbReference type="Rhea" id="RHEA:13065"/>
        <dbReference type="ChEBI" id="CHEBI:15377"/>
        <dbReference type="ChEBI" id="CHEBI:15378"/>
        <dbReference type="ChEBI" id="CHEBI:30616"/>
        <dbReference type="ChEBI" id="CHEBI:43474"/>
        <dbReference type="ChEBI" id="CHEBI:456216"/>
    </reaction>
</comment>
<dbReference type="SUPFAM" id="SSF52540">
    <property type="entry name" value="P-loop containing nucleoside triphosphate hydrolases"/>
    <property type="match status" value="2"/>
</dbReference>
<feature type="compositionally biased region" description="Basic and acidic residues" evidence="8">
    <location>
        <begin position="319"/>
        <end position="328"/>
    </location>
</feature>
<feature type="domain" description="AAA+ ATPase" evidence="10">
    <location>
        <begin position="236"/>
        <end position="396"/>
    </location>
</feature>
<dbReference type="GO" id="GO:0016887">
    <property type="term" value="F:ATP hydrolysis activity"/>
    <property type="evidence" value="ECO:0007669"/>
    <property type="project" value="InterPro"/>
</dbReference>
<feature type="transmembrane region" description="Helical" evidence="9">
    <location>
        <begin position="12"/>
        <end position="31"/>
    </location>
</feature>
<comment type="similarity">
    <text evidence="2">Belongs to the AAA ATPase family. BCS1 subfamily.</text>
</comment>